<proteinExistence type="predicted"/>
<dbReference type="InterPro" id="IPR011009">
    <property type="entry name" value="Kinase-like_dom_sf"/>
</dbReference>
<organism evidence="1 2">
    <name type="scientific">Sphaerisporangium rubeum</name>
    <dbReference type="NCBI Taxonomy" id="321317"/>
    <lineage>
        <taxon>Bacteria</taxon>
        <taxon>Bacillati</taxon>
        <taxon>Actinomycetota</taxon>
        <taxon>Actinomycetes</taxon>
        <taxon>Streptosporangiales</taxon>
        <taxon>Streptosporangiaceae</taxon>
        <taxon>Sphaerisporangium</taxon>
    </lineage>
</organism>
<dbReference type="Proteomes" id="UP000555564">
    <property type="component" value="Unassembled WGS sequence"/>
</dbReference>
<dbReference type="GO" id="GO:0050300">
    <property type="term" value="F:aminoglycoside 6-kinase activity"/>
    <property type="evidence" value="ECO:0007669"/>
    <property type="project" value="UniProtKB-EC"/>
</dbReference>
<dbReference type="SUPFAM" id="SSF56112">
    <property type="entry name" value="Protein kinase-like (PK-like)"/>
    <property type="match status" value="1"/>
</dbReference>
<name>A0A7X0IE25_9ACTN</name>
<keyword evidence="2" id="KW-1185">Reference proteome</keyword>
<keyword evidence="1" id="KW-0808">Transferase</keyword>
<dbReference type="Pfam" id="PF04655">
    <property type="entry name" value="APH_6_hur"/>
    <property type="match status" value="1"/>
</dbReference>
<dbReference type="GO" id="GO:0019748">
    <property type="term" value="P:secondary metabolic process"/>
    <property type="evidence" value="ECO:0007669"/>
    <property type="project" value="InterPro"/>
</dbReference>
<dbReference type="EC" id="2.7.1.72" evidence="1"/>
<dbReference type="EMBL" id="JACHIU010000001">
    <property type="protein sequence ID" value="MBB6471972.1"/>
    <property type="molecule type" value="Genomic_DNA"/>
</dbReference>
<dbReference type="AlphaFoldDB" id="A0A7X0IE25"/>
<dbReference type="InterPro" id="IPR006748">
    <property type="entry name" value="NH2Glyco/OHUrea_AB-resist_kin"/>
</dbReference>
<dbReference type="Gene3D" id="3.90.1200.10">
    <property type="match status" value="1"/>
</dbReference>
<reference evidence="1 2" key="1">
    <citation type="submission" date="2020-08" db="EMBL/GenBank/DDBJ databases">
        <title>Sequencing the genomes of 1000 actinobacteria strains.</title>
        <authorList>
            <person name="Klenk H.-P."/>
        </authorList>
    </citation>
    <scope>NUCLEOTIDE SEQUENCE [LARGE SCALE GENOMIC DNA]</scope>
    <source>
        <strain evidence="1 2">DSM 44936</strain>
    </source>
</reference>
<evidence type="ECO:0000313" key="2">
    <source>
        <dbReference type="Proteomes" id="UP000555564"/>
    </source>
</evidence>
<comment type="caution">
    <text evidence="1">The sequence shown here is derived from an EMBL/GenBank/DDBJ whole genome shotgun (WGS) entry which is preliminary data.</text>
</comment>
<sequence length="311" mass="34043">MSEARVDLFPSSLPVVATLSRRADAREWLAGLPRLVDELRDRWSLRLGRPYHGGSCSWVAPVLLSDGDSAVLKVCWPHREAAGEAEALRVWDGDGAVRLLRHDPEVYALLLEPCEPGTALEAAGDLPAEERLLIGADLLERLWVPPPADSRLESLGDVTAEWADLVENRMGRLRPAFDPGLVAHGAELLRTLPATASRTVVVHGDFNPGNVLTARRQPWLVIDAKPMLGDPAYDPWPLLEQVDDPFRRPDPPRVLAGRLALVADAVGEDVRRLAAWGVARRVEAALWGLEYGYDGVEVMTQARVLADLAGL</sequence>
<evidence type="ECO:0000313" key="1">
    <source>
        <dbReference type="EMBL" id="MBB6471972.1"/>
    </source>
</evidence>
<protein>
    <submittedName>
        <fullName evidence="1">Streptomycin 6-kinase</fullName>
        <ecNumber evidence="1">2.7.1.72</ecNumber>
    </submittedName>
</protein>
<gene>
    <name evidence="1" type="ORF">BJ992_001403</name>
</gene>
<accession>A0A7X0IE25</accession>
<keyword evidence="1" id="KW-0418">Kinase</keyword>
<dbReference type="RefSeq" id="WP_184979108.1">
    <property type="nucleotide sequence ID" value="NZ_BAAALO010000050.1"/>
</dbReference>